<evidence type="ECO:0000256" key="3">
    <source>
        <dbReference type="ARBA" id="ARBA00022833"/>
    </source>
</evidence>
<keyword evidence="2" id="KW-0863">Zinc-finger</keyword>
<dbReference type="PANTHER" id="PTHR25465:SF14">
    <property type="entry name" value="E3 UBIQUITIN-PROTEIN LIGASE TRIM65"/>
    <property type="match status" value="1"/>
</dbReference>
<evidence type="ECO:0000256" key="2">
    <source>
        <dbReference type="ARBA" id="ARBA00022771"/>
    </source>
</evidence>
<evidence type="ECO:0000256" key="1">
    <source>
        <dbReference type="ARBA" id="ARBA00022723"/>
    </source>
</evidence>
<dbReference type="InterPro" id="IPR013320">
    <property type="entry name" value="ConA-like_dom_sf"/>
</dbReference>
<dbReference type="InterPro" id="IPR001870">
    <property type="entry name" value="B30.2/SPRY"/>
</dbReference>
<gene>
    <name evidence="5" type="ORF">SKAU_G00320450</name>
</gene>
<dbReference type="OrthoDB" id="9903688at2759"/>
<keyword evidence="1" id="KW-0479">Metal-binding</keyword>
<dbReference type="InterPro" id="IPR043136">
    <property type="entry name" value="B30.2/SPRY_sf"/>
</dbReference>
<proteinExistence type="predicted"/>
<organism evidence="5 6">
    <name type="scientific">Synaphobranchus kaupii</name>
    <name type="common">Kaup's arrowtooth eel</name>
    <dbReference type="NCBI Taxonomy" id="118154"/>
    <lineage>
        <taxon>Eukaryota</taxon>
        <taxon>Metazoa</taxon>
        <taxon>Chordata</taxon>
        <taxon>Craniata</taxon>
        <taxon>Vertebrata</taxon>
        <taxon>Euteleostomi</taxon>
        <taxon>Actinopterygii</taxon>
        <taxon>Neopterygii</taxon>
        <taxon>Teleostei</taxon>
        <taxon>Anguilliformes</taxon>
        <taxon>Synaphobranchidae</taxon>
        <taxon>Synaphobranchus</taxon>
    </lineage>
</organism>
<dbReference type="Proteomes" id="UP001152622">
    <property type="component" value="Chromosome 14"/>
</dbReference>
<dbReference type="Pfam" id="PF00622">
    <property type="entry name" value="SPRY"/>
    <property type="match status" value="1"/>
</dbReference>
<dbReference type="Gene3D" id="2.60.120.920">
    <property type="match status" value="1"/>
</dbReference>
<dbReference type="PROSITE" id="PS50188">
    <property type="entry name" value="B302_SPRY"/>
    <property type="match status" value="1"/>
</dbReference>
<sequence length="154" mass="17154">MCRESVCERCYWEAEWSVSQGWGRVHIAVTYKAQNKAAAQHAAFGQNKTSWILECDYGDGGQSYSVCHYYRTHTPAPPSPYRRAGAGADGEGVCVYYRVGVCVDRPAGTLSFYSVSDSDTLTLLHTFHTHFTEHTPLCPGFHVYDSSVSLCQLE</sequence>
<dbReference type="AlphaFoldDB" id="A0A9Q1ENM6"/>
<reference evidence="5" key="1">
    <citation type="journal article" date="2023" name="Science">
        <title>Genome structures resolve the early diversification of teleost fishes.</title>
        <authorList>
            <person name="Parey E."/>
            <person name="Louis A."/>
            <person name="Montfort J."/>
            <person name="Bouchez O."/>
            <person name="Roques C."/>
            <person name="Iampietro C."/>
            <person name="Lluch J."/>
            <person name="Castinel A."/>
            <person name="Donnadieu C."/>
            <person name="Desvignes T."/>
            <person name="Floi Bucao C."/>
            <person name="Jouanno E."/>
            <person name="Wen M."/>
            <person name="Mejri S."/>
            <person name="Dirks R."/>
            <person name="Jansen H."/>
            <person name="Henkel C."/>
            <person name="Chen W.J."/>
            <person name="Zahm M."/>
            <person name="Cabau C."/>
            <person name="Klopp C."/>
            <person name="Thompson A.W."/>
            <person name="Robinson-Rechavi M."/>
            <person name="Braasch I."/>
            <person name="Lecointre G."/>
            <person name="Bobe J."/>
            <person name="Postlethwait J.H."/>
            <person name="Berthelot C."/>
            <person name="Roest Crollius H."/>
            <person name="Guiguen Y."/>
        </authorList>
    </citation>
    <scope>NUCLEOTIDE SEQUENCE</scope>
    <source>
        <strain evidence="5">WJC10195</strain>
    </source>
</reference>
<protein>
    <recommendedName>
        <fullName evidence="4">B30.2/SPRY domain-containing protein</fullName>
    </recommendedName>
</protein>
<accession>A0A9Q1ENM6</accession>
<dbReference type="InterPro" id="IPR003877">
    <property type="entry name" value="SPRY_dom"/>
</dbReference>
<evidence type="ECO:0000313" key="6">
    <source>
        <dbReference type="Proteomes" id="UP001152622"/>
    </source>
</evidence>
<comment type="caution">
    <text evidence="5">The sequence shown here is derived from an EMBL/GenBank/DDBJ whole genome shotgun (WGS) entry which is preliminary data.</text>
</comment>
<dbReference type="GO" id="GO:0008270">
    <property type="term" value="F:zinc ion binding"/>
    <property type="evidence" value="ECO:0007669"/>
    <property type="project" value="UniProtKB-KW"/>
</dbReference>
<dbReference type="InterPro" id="IPR051051">
    <property type="entry name" value="E3_ubiq-ligase_TRIM/RNF"/>
</dbReference>
<evidence type="ECO:0000313" key="5">
    <source>
        <dbReference type="EMBL" id="KAJ8342117.1"/>
    </source>
</evidence>
<keyword evidence="6" id="KW-1185">Reference proteome</keyword>
<evidence type="ECO:0000259" key="4">
    <source>
        <dbReference type="PROSITE" id="PS50188"/>
    </source>
</evidence>
<feature type="domain" description="B30.2/SPRY" evidence="4">
    <location>
        <begin position="1"/>
        <end position="154"/>
    </location>
</feature>
<dbReference type="SUPFAM" id="SSF49899">
    <property type="entry name" value="Concanavalin A-like lectins/glucanases"/>
    <property type="match status" value="1"/>
</dbReference>
<dbReference type="PANTHER" id="PTHR25465">
    <property type="entry name" value="B-BOX DOMAIN CONTAINING"/>
    <property type="match status" value="1"/>
</dbReference>
<dbReference type="EMBL" id="JAINUF010000014">
    <property type="protein sequence ID" value="KAJ8342117.1"/>
    <property type="molecule type" value="Genomic_DNA"/>
</dbReference>
<keyword evidence="3" id="KW-0862">Zinc</keyword>
<name>A0A9Q1ENM6_SYNKA</name>